<evidence type="ECO:0000259" key="6">
    <source>
        <dbReference type="Pfam" id="PF02826"/>
    </source>
</evidence>
<evidence type="ECO:0000259" key="5">
    <source>
        <dbReference type="Pfam" id="PF00389"/>
    </source>
</evidence>
<comment type="caution">
    <text evidence="7">The sequence shown here is derived from an EMBL/GenBank/DDBJ whole genome shotgun (WGS) entry which is preliminary data.</text>
</comment>
<evidence type="ECO:0000313" key="8">
    <source>
        <dbReference type="Proteomes" id="UP001596108"/>
    </source>
</evidence>
<dbReference type="PANTHER" id="PTHR43333">
    <property type="entry name" value="2-HACID_DH_C DOMAIN-CONTAINING PROTEIN"/>
    <property type="match status" value="1"/>
</dbReference>
<feature type="domain" description="D-isomer specific 2-hydroxyacid dehydrogenase NAD-binding" evidence="6">
    <location>
        <begin position="93"/>
        <end position="262"/>
    </location>
</feature>
<evidence type="ECO:0000256" key="4">
    <source>
        <dbReference type="RuleBase" id="RU003719"/>
    </source>
</evidence>
<dbReference type="RefSeq" id="WP_378113603.1">
    <property type="nucleotide sequence ID" value="NZ_JBHSNC010000055.1"/>
</dbReference>
<dbReference type="PROSITE" id="PS00671">
    <property type="entry name" value="D_2_HYDROXYACID_DH_3"/>
    <property type="match status" value="1"/>
</dbReference>
<accession>A0ABW0R4X3</accession>
<dbReference type="Gene3D" id="3.40.50.720">
    <property type="entry name" value="NAD(P)-binding Rossmann-like Domain"/>
    <property type="match status" value="2"/>
</dbReference>
<dbReference type="InterPro" id="IPR029753">
    <property type="entry name" value="D-isomer_DH_CS"/>
</dbReference>
<evidence type="ECO:0000256" key="3">
    <source>
        <dbReference type="ARBA" id="ARBA00023027"/>
    </source>
</evidence>
<dbReference type="InterPro" id="IPR036291">
    <property type="entry name" value="NAD(P)-bd_dom_sf"/>
</dbReference>
<dbReference type="Pfam" id="PF02826">
    <property type="entry name" value="2-Hacid_dh_C"/>
    <property type="match status" value="1"/>
</dbReference>
<keyword evidence="2 4" id="KW-0560">Oxidoreductase</keyword>
<protein>
    <submittedName>
        <fullName evidence="7">NAD(P)-dependent oxidoreductase</fullName>
    </submittedName>
</protein>
<keyword evidence="8" id="KW-1185">Reference proteome</keyword>
<dbReference type="EMBL" id="JBHSNC010000055">
    <property type="protein sequence ID" value="MFC5531544.1"/>
    <property type="molecule type" value="Genomic_DNA"/>
</dbReference>
<reference evidence="8" key="1">
    <citation type="journal article" date="2019" name="Int. J. Syst. Evol. Microbiol.">
        <title>The Global Catalogue of Microorganisms (GCM) 10K type strain sequencing project: providing services to taxonomists for standard genome sequencing and annotation.</title>
        <authorList>
            <consortium name="The Broad Institute Genomics Platform"/>
            <consortium name="The Broad Institute Genome Sequencing Center for Infectious Disease"/>
            <person name="Wu L."/>
            <person name="Ma J."/>
        </authorList>
    </citation>
    <scope>NUCLEOTIDE SEQUENCE [LARGE SCALE GENOMIC DNA]</scope>
    <source>
        <strain evidence="8">CGMCC 1.18578</strain>
    </source>
</reference>
<dbReference type="SUPFAM" id="SSF52283">
    <property type="entry name" value="Formate/glycerate dehydrogenase catalytic domain-like"/>
    <property type="match status" value="1"/>
</dbReference>
<evidence type="ECO:0000256" key="1">
    <source>
        <dbReference type="ARBA" id="ARBA00005854"/>
    </source>
</evidence>
<evidence type="ECO:0000256" key="2">
    <source>
        <dbReference type="ARBA" id="ARBA00023002"/>
    </source>
</evidence>
<dbReference type="Pfam" id="PF00389">
    <property type="entry name" value="2-Hacid_dh"/>
    <property type="match status" value="1"/>
</dbReference>
<comment type="similarity">
    <text evidence="1 4">Belongs to the D-isomer specific 2-hydroxyacid dehydrogenase family.</text>
</comment>
<keyword evidence="3" id="KW-0520">NAD</keyword>
<proteinExistence type="inferred from homology"/>
<sequence length="303" mass="33625">MQKISKLGYEVSTCDNESGPLEAMLYDSEVVVCNSLLLHHSLSRFPRLKFIQLTSSGLDRIPLPEVETRNITIANAKGVYSVPIAEWVVLKTLEIYKNTRFFERNQRRSEWTKNRELIELHGKTVGIIGTGSIGTEVAKRMKAFGCALLGLNSTGTSVQCFDECVPSSRLDAFLCRCDVIVIALPLTKETRGLLNGSRLDKTKPGVVVINVSRGGIVNEADLLERLNNGHIRGAALDVFEQEPLSPEHPYWKHPNLLVTPHNSFVSDQNHSRMFDLVIRNLEAFISNGILSNQIELRGGGAVS</sequence>
<dbReference type="Proteomes" id="UP001596108">
    <property type="component" value="Unassembled WGS sequence"/>
</dbReference>
<dbReference type="PANTHER" id="PTHR43333:SF1">
    <property type="entry name" value="D-ISOMER SPECIFIC 2-HYDROXYACID DEHYDROGENASE NAD-BINDING DOMAIN-CONTAINING PROTEIN"/>
    <property type="match status" value="1"/>
</dbReference>
<dbReference type="SUPFAM" id="SSF51735">
    <property type="entry name" value="NAD(P)-binding Rossmann-fold domains"/>
    <property type="match status" value="1"/>
</dbReference>
<organism evidence="7 8">
    <name type="scientific">Cohnella yongneupensis</name>
    <dbReference type="NCBI Taxonomy" id="425006"/>
    <lineage>
        <taxon>Bacteria</taxon>
        <taxon>Bacillati</taxon>
        <taxon>Bacillota</taxon>
        <taxon>Bacilli</taxon>
        <taxon>Bacillales</taxon>
        <taxon>Paenibacillaceae</taxon>
        <taxon>Cohnella</taxon>
    </lineage>
</organism>
<dbReference type="InterPro" id="IPR006139">
    <property type="entry name" value="D-isomer_2_OHA_DH_cat_dom"/>
</dbReference>
<gene>
    <name evidence="7" type="ORF">ACFPQ4_19160</name>
</gene>
<name>A0ABW0R4X3_9BACL</name>
<feature type="domain" description="D-isomer specific 2-hydroxyacid dehydrogenase catalytic" evidence="5">
    <location>
        <begin position="23"/>
        <end position="294"/>
    </location>
</feature>
<evidence type="ECO:0000313" key="7">
    <source>
        <dbReference type="EMBL" id="MFC5531544.1"/>
    </source>
</evidence>
<dbReference type="InterPro" id="IPR006140">
    <property type="entry name" value="D-isomer_DH_NAD-bd"/>
</dbReference>